<reference evidence="1 2" key="1">
    <citation type="journal article" date="2019" name="Sci. Rep.">
        <title>Orb-weaving spider Araneus ventricosus genome elucidates the spidroin gene catalogue.</title>
        <authorList>
            <person name="Kono N."/>
            <person name="Nakamura H."/>
            <person name="Ohtoshi R."/>
            <person name="Moran D.A.P."/>
            <person name="Shinohara A."/>
            <person name="Yoshida Y."/>
            <person name="Fujiwara M."/>
            <person name="Mori M."/>
            <person name="Tomita M."/>
            <person name="Arakawa K."/>
        </authorList>
    </citation>
    <scope>NUCLEOTIDE SEQUENCE [LARGE SCALE GENOMIC DNA]</scope>
</reference>
<sequence length="89" mass="9942">MRYFAPKEWKQTIYRVPTYIRCRGGRGGGLLNGDSLGHKVGVKDIMDSDKTLEQRLVNVANAPCDPGKSGRVADDLGYITVRETKESRE</sequence>
<gene>
    <name evidence="1" type="ORF">AVEN_55496_1</name>
</gene>
<name>A0A4Y2C9I0_ARAVE</name>
<organism evidence="1 2">
    <name type="scientific">Araneus ventricosus</name>
    <name type="common">Orbweaver spider</name>
    <name type="synonym">Epeira ventricosa</name>
    <dbReference type="NCBI Taxonomy" id="182803"/>
    <lineage>
        <taxon>Eukaryota</taxon>
        <taxon>Metazoa</taxon>
        <taxon>Ecdysozoa</taxon>
        <taxon>Arthropoda</taxon>
        <taxon>Chelicerata</taxon>
        <taxon>Arachnida</taxon>
        <taxon>Araneae</taxon>
        <taxon>Araneomorphae</taxon>
        <taxon>Entelegynae</taxon>
        <taxon>Araneoidea</taxon>
        <taxon>Araneidae</taxon>
        <taxon>Araneus</taxon>
    </lineage>
</organism>
<keyword evidence="2" id="KW-1185">Reference proteome</keyword>
<accession>A0A4Y2C9I0</accession>
<proteinExistence type="predicted"/>
<dbReference type="AlphaFoldDB" id="A0A4Y2C9I0"/>
<comment type="caution">
    <text evidence="1">The sequence shown here is derived from an EMBL/GenBank/DDBJ whole genome shotgun (WGS) entry which is preliminary data.</text>
</comment>
<evidence type="ECO:0000313" key="1">
    <source>
        <dbReference type="EMBL" id="GBM00979.1"/>
    </source>
</evidence>
<protein>
    <submittedName>
        <fullName evidence="1">Uncharacterized protein</fullName>
    </submittedName>
</protein>
<evidence type="ECO:0000313" key="2">
    <source>
        <dbReference type="Proteomes" id="UP000499080"/>
    </source>
</evidence>
<dbReference type="Proteomes" id="UP000499080">
    <property type="component" value="Unassembled WGS sequence"/>
</dbReference>
<dbReference type="EMBL" id="BGPR01000163">
    <property type="protein sequence ID" value="GBM00979.1"/>
    <property type="molecule type" value="Genomic_DNA"/>
</dbReference>